<dbReference type="EMBL" id="QONO01000195">
    <property type="protein sequence ID" value="RDR23247.1"/>
    <property type="molecule type" value="Genomic_DNA"/>
</dbReference>
<evidence type="ECO:0000313" key="2">
    <source>
        <dbReference type="EMBL" id="VED77475.1"/>
    </source>
</evidence>
<dbReference type="Proteomes" id="UP000277464">
    <property type="component" value="Chromosome"/>
</dbReference>
<accession>A0A370V2X1</accession>
<evidence type="ECO:0000313" key="1">
    <source>
        <dbReference type="EMBL" id="RDR23247.1"/>
    </source>
</evidence>
<proteinExistence type="predicted"/>
<organism evidence="1 3">
    <name type="scientific">Escherichia marmotae</name>
    <dbReference type="NCBI Taxonomy" id="1499973"/>
    <lineage>
        <taxon>Bacteria</taxon>
        <taxon>Pseudomonadati</taxon>
        <taxon>Pseudomonadota</taxon>
        <taxon>Gammaproteobacteria</taxon>
        <taxon>Enterobacterales</taxon>
        <taxon>Enterobacteriaceae</taxon>
        <taxon>Escherichia</taxon>
    </lineage>
</organism>
<dbReference type="AlphaFoldDB" id="A0A370V2X1"/>
<evidence type="ECO:0000313" key="4">
    <source>
        <dbReference type="Proteomes" id="UP000277464"/>
    </source>
</evidence>
<reference evidence="2 4" key="2">
    <citation type="submission" date="2018-12" db="EMBL/GenBank/DDBJ databases">
        <authorList>
            <consortium name="Pathogen Informatics"/>
        </authorList>
    </citation>
    <scope>NUCLEOTIDE SEQUENCE [LARGE SCALE GENOMIC DNA]</scope>
    <source>
        <strain evidence="2 4">NCTC8196</strain>
    </source>
</reference>
<reference evidence="1 3" key="1">
    <citation type="submission" date="2018-06" db="EMBL/GenBank/DDBJ databases">
        <title>Recombination Drives Gene Content and Phenotype Evolution in Wild Type E. coli Strains.</title>
        <authorList>
            <person name="Field C.M."/>
            <person name="Silander O.K."/>
            <person name="Van Nimwegen E."/>
        </authorList>
    </citation>
    <scope>NUCLEOTIDE SEQUENCE [LARGE SCALE GENOMIC DNA]</scope>
    <source>
        <strain evidence="1 3">SC344</strain>
    </source>
</reference>
<evidence type="ECO:0000313" key="3">
    <source>
        <dbReference type="Proteomes" id="UP000254454"/>
    </source>
</evidence>
<name>A0A370V2X1_9ESCH</name>
<sequence>MPLKMMMMFKKYIITLQISNYEFKKSAFMADFFTLS</sequence>
<dbReference type="Proteomes" id="UP000254454">
    <property type="component" value="Unassembled WGS sequence"/>
</dbReference>
<protein>
    <submittedName>
        <fullName evidence="1">Uncharacterized protein</fullName>
    </submittedName>
</protein>
<gene>
    <name evidence="1" type="ORF">C4A13_01067</name>
    <name evidence="2" type="ORF">NCTC8196_02069</name>
</gene>
<dbReference type="EMBL" id="LR134270">
    <property type="protein sequence ID" value="VED77475.1"/>
    <property type="molecule type" value="Genomic_DNA"/>
</dbReference>